<proteinExistence type="predicted"/>
<dbReference type="AlphaFoldDB" id="A0A2P2NEM1"/>
<protein>
    <submittedName>
        <fullName evidence="2">Uncharacterized protein</fullName>
    </submittedName>
</protein>
<keyword evidence="1" id="KW-0472">Membrane</keyword>
<keyword evidence="1" id="KW-1133">Transmembrane helix</keyword>
<evidence type="ECO:0000256" key="1">
    <source>
        <dbReference type="SAM" id="Phobius"/>
    </source>
</evidence>
<accession>A0A2P2NEM1</accession>
<dbReference type="EMBL" id="GGEC01060419">
    <property type="protein sequence ID" value="MBX40903.1"/>
    <property type="molecule type" value="Transcribed_RNA"/>
</dbReference>
<keyword evidence="1" id="KW-0812">Transmembrane</keyword>
<name>A0A2P2NEM1_RHIMU</name>
<reference evidence="2" key="1">
    <citation type="submission" date="2018-02" db="EMBL/GenBank/DDBJ databases">
        <title>Rhizophora mucronata_Transcriptome.</title>
        <authorList>
            <person name="Meera S.P."/>
            <person name="Sreeshan A."/>
            <person name="Augustine A."/>
        </authorList>
    </citation>
    <scope>NUCLEOTIDE SEQUENCE</scope>
    <source>
        <tissue evidence="2">Leaf</tissue>
    </source>
</reference>
<sequence length="38" mass="4280">MAVLLLHTSQLYVSLFPITCHIFVAAHLPIFIVNITNE</sequence>
<feature type="transmembrane region" description="Helical" evidence="1">
    <location>
        <begin position="12"/>
        <end position="33"/>
    </location>
</feature>
<organism evidence="2">
    <name type="scientific">Rhizophora mucronata</name>
    <name type="common">Asiatic mangrove</name>
    <dbReference type="NCBI Taxonomy" id="61149"/>
    <lineage>
        <taxon>Eukaryota</taxon>
        <taxon>Viridiplantae</taxon>
        <taxon>Streptophyta</taxon>
        <taxon>Embryophyta</taxon>
        <taxon>Tracheophyta</taxon>
        <taxon>Spermatophyta</taxon>
        <taxon>Magnoliopsida</taxon>
        <taxon>eudicotyledons</taxon>
        <taxon>Gunneridae</taxon>
        <taxon>Pentapetalae</taxon>
        <taxon>rosids</taxon>
        <taxon>fabids</taxon>
        <taxon>Malpighiales</taxon>
        <taxon>Rhizophoraceae</taxon>
        <taxon>Rhizophora</taxon>
    </lineage>
</organism>
<evidence type="ECO:0000313" key="2">
    <source>
        <dbReference type="EMBL" id="MBX40903.1"/>
    </source>
</evidence>